<feature type="non-terminal residue" evidence="2">
    <location>
        <position position="213"/>
    </location>
</feature>
<protein>
    <submittedName>
        <fullName evidence="2">Uncharacterized protein</fullName>
    </submittedName>
</protein>
<evidence type="ECO:0000313" key="2">
    <source>
        <dbReference type="EMBL" id="RYC78152.1"/>
    </source>
</evidence>
<gene>
    <name evidence="2" type="ORF">BFJ63_vAg18975</name>
</gene>
<name>A0A4Q2UVV4_FUSOX</name>
<proteinExistence type="predicted"/>
<dbReference type="Proteomes" id="UP000290540">
    <property type="component" value="Unassembled WGS sequence"/>
</dbReference>
<accession>A0A4Q2UVV4</accession>
<reference evidence="2 3" key="1">
    <citation type="submission" date="2016-12" db="EMBL/GenBank/DDBJ databases">
        <title>Draft genome sequence of Fusarium oxysporum causing rot on Narcissus.</title>
        <authorList>
            <person name="Armitage A.D."/>
            <person name="Taylor A."/>
            <person name="Clarkson J.P."/>
            <person name="Harrison R.J."/>
            <person name="Jackson A.C."/>
        </authorList>
    </citation>
    <scope>NUCLEOTIDE SEQUENCE [LARGE SCALE GENOMIC DNA]</scope>
    <source>
        <strain evidence="2 3">N139</strain>
    </source>
</reference>
<evidence type="ECO:0000256" key="1">
    <source>
        <dbReference type="SAM" id="MobiDB-lite"/>
    </source>
</evidence>
<feature type="region of interest" description="Disordered" evidence="1">
    <location>
        <begin position="1"/>
        <end position="28"/>
    </location>
</feature>
<organism evidence="2 3">
    <name type="scientific">Fusarium oxysporum f. sp. narcissi</name>
    <dbReference type="NCBI Taxonomy" id="451672"/>
    <lineage>
        <taxon>Eukaryota</taxon>
        <taxon>Fungi</taxon>
        <taxon>Dikarya</taxon>
        <taxon>Ascomycota</taxon>
        <taxon>Pezizomycotina</taxon>
        <taxon>Sordariomycetes</taxon>
        <taxon>Hypocreomycetidae</taxon>
        <taxon>Hypocreales</taxon>
        <taxon>Nectriaceae</taxon>
        <taxon>Fusarium</taxon>
        <taxon>Fusarium oxysporum species complex</taxon>
    </lineage>
</organism>
<dbReference type="AlphaFoldDB" id="A0A4Q2UVV4"/>
<sequence>MSETALKGSIVSSPSPSPPPTFPRLGSRPKSIAKQYAAALALASTTDSSVDDLHKITWGQRRFVIASLLDRRKSRGRRSWIGNHGWFLAELKRDNTSSGDIWCCRLCDDKGAPRFFNAQSTSSAQAHLYKLSDFPISRLSLTVSELIGSPRHSNRVHLTIRQFLIFKEAHRRNGQPLLPWFIPERRWHGSENSQLAILLIPIFPSLPSRVPTY</sequence>
<dbReference type="EMBL" id="MQTW01001400">
    <property type="protein sequence ID" value="RYC78152.1"/>
    <property type="molecule type" value="Genomic_DNA"/>
</dbReference>
<comment type="caution">
    <text evidence="2">The sequence shown here is derived from an EMBL/GenBank/DDBJ whole genome shotgun (WGS) entry which is preliminary data.</text>
</comment>
<evidence type="ECO:0000313" key="3">
    <source>
        <dbReference type="Proteomes" id="UP000290540"/>
    </source>
</evidence>